<evidence type="ECO:0000313" key="8">
    <source>
        <dbReference type="EMBL" id="MBO1228038.1"/>
    </source>
</evidence>
<dbReference type="NCBIfam" id="NF010733">
    <property type="entry name" value="PRK14135.1"/>
    <property type="match status" value="1"/>
</dbReference>
<reference evidence="8 11" key="2">
    <citation type="submission" date="2021-03" db="EMBL/GenBank/DDBJ databases">
        <title>Staphylococci and Mammaliicocci in bats.</title>
        <authorList>
            <person name="Fountain K."/>
        </authorList>
    </citation>
    <scope>NUCLEOTIDE SEQUENCE [LARGE SCALE GENOMIC DNA]</scope>
    <source>
        <strain evidence="8 11">18_1_E_SW</strain>
    </source>
</reference>
<dbReference type="GO" id="GO:0005737">
    <property type="term" value="C:cytoplasm"/>
    <property type="evidence" value="ECO:0007669"/>
    <property type="project" value="UniProtKB-SubCell"/>
</dbReference>
<dbReference type="Proteomes" id="UP000664081">
    <property type="component" value="Unassembled WGS sequence"/>
</dbReference>
<dbReference type="GO" id="GO:0006282">
    <property type="term" value="P:regulation of DNA repair"/>
    <property type="evidence" value="ECO:0007669"/>
    <property type="project" value="UniProtKB-UniRule"/>
</dbReference>
<feature type="domain" description="RecX third three-helical" evidence="6">
    <location>
        <begin position="154"/>
        <end position="201"/>
    </location>
</feature>
<sequence>MPKITKIEVQKNNKERFNLYLDDEFEMGIDIDTFVYFNLKKDQIVEAQDMEKIQNYEQYRQAINIAIQYLSYRKRTEHEVAQHLSKKDISEPVIANVLEYCHKQKLIDHKDYANSLKNTMILTTDKGPEIFKQKLHQAGIEQKLIDEYALIYIEEQPLDDILKVAKKILKQKKGPQIKRKEKLTQSLMQKGYTFDTINLVIEALDFSQSEETLDILLQDELEKAYNKFSKKYSGKKIINKTIETLMRKGYQYDKIKSKLEESGIEDGTEEIE</sequence>
<dbReference type="HAMAP" id="MF_01114">
    <property type="entry name" value="RecX"/>
    <property type="match status" value="1"/>
</dbReference>
<evidence type="ECO:0000256" key="2">
    <source>
        <dbReference type="ARBA" id="ARBA00009695"/>
    </source>
</evidence>
<dbReference type="AlphaFoldDB" id="A0A291JJK1"/>
<evidence type="ECO:0000256" key="4">
    <source>
        <dbReference type="ARBA" id="ARBA00022490"/>
    </source>
</evidence>
<protein>
    <recommendedName>
        <fullName evidence="3 5">Regulatory protein RecX</fullName>
    </recommendedName>
</protein>
<dbReference type="RefSeq" id="WP_096808956.1">
    <property type="nucleotide sequence ID" value="NZ_BMCF01000009.1"/>
</dbReference>
<dbReference type="InterPro" id="IPR053926">
    <property type="entry name" value="RecX_HTH_1st"/>
</dbReference>
<evidence type="ECO:0000259" key="7">
    <source>
        <dbReference type="Pfam" id="PF21982"/>
    </source>
</evidence>
<dbReference type="EMBL" id="UHDS01000001">
    <property type="protein sequence ID" value="SUM54734.1"/>
    <property type="molecule type" value="Genomic_DNA"/>
</dbReference>
<evidence type="ECO:0000313" key="9">
    <source>
        <dbReference type="EMBL" id="SUM54734.1"/>
    </source>
</evidence>
<evidence type="ECO:0000256" key="1">
    <source>
        <dbReference type="ARBA" id="ARBA00004496"/>
    </source>
</evidence>
<feature type="domain" description="RecX first three-helical" evidence="7">
    <location>
        <begin position="62"/>
        <end position="101"/>
    </location>
</feature>
<dbReference type="EMBL" id="JAFNLT010000011">
    <property type="protein sequence ID" value="MBO1228038.1"/>
    <property type="molecule type" value="Genomic_DNA"/>
</dbReference>
<feature type="domain" description="RecX third three-helical" evidence="6">
    <location>
        <begin position="217"/>
        <end position="257"/>
    </location>
</feature>
<keyword evidence="4 5" id="KW-0963">Cytoplasm</keyword>
<accession>A0A291JJK1</accession>
<evidence type="ECO:0000259" key="6">
    <source>
        <dbReference type="Pfam" id="PF21981"/>
    </source>
</evidence>
<dbReference type="Pfam" id="PF21982">
    <property type="entry name" value="RecX_HTH1"/>
    <property type="match status" value="1"/>
</dbReference>
<organism evidence="9 10">
    <name type="scientific">Staphylococcus nepalensis</name>
    <dbReference type="NCBI Taxonomy" id="214473"/>
    <lineage>
        <taxon>Bacteria</taxon>
        <taxon>Bacillati</taxon>
        <taxon>Bacillota</taxon>
        <taxon>Bacilli</taxon>
        <taxon>Bacillales</taxon>
        <taxon>Staphylococcaceae</taxon>
        <taxon>Staphylococcus</taxon>
    </lineage>
</organism>
<dbReference type="InterPro" id="IPR003783">
    <property type="entry name" value="Regulatory_RecX"/>
</dbReference>
<evidence type="ECO:0000256" key="3">
    <source>
        <dbReference type="ARBA" id="ARBA00018111"/>
    </source>
</evidence>
<comment type="similarity">
    <text evidence="2 5">Belongs to the RecX family.</text>
</comment>
<gene>
    <name evidence="5 9" type="primary">recX</name>
    <name evidence="8" type="ORF">J3T88_12085</name>
    <name evidence="9" type="ORF">NCTC13834_01038</name>
</gene>
<keyword evidence="11" id="KW-1185">Reference proteome</keyword>
<dbReference type="PANTHER" id="PTHR33602">
    <property type="entry name" value="REGULATORY PROTEIN RECX FAMILY PROTEIN"/>
    <property type="match status" value="1"/>
</dbReference>
<evidence type="ECO:0000313" key="10">
    <source>
        <dbReference type="Proteomes" id="UP000254412"/>
    </source>
</evidence>
<comment type="subcellular location">
    <subcellularLocation>
        <location evidence="1 5">Cytoplasm</location>
    </subcellularLocation>
</comment>
<dbReference type="InterPro" id="IPR053925">
    <property type="entry name" value="RecX_HTH_3rd"/>
</dbReference>
<dbReference type="Gene3D" id="1.10.10.10">
    <property type="entry name" value="Winged helix-like DNA-binding domain superfamily/Winged helix DNA-binding domain"/>
    <property type="match status" value="4"/>
</dbReference>
<dbReference type="GeneID" id="66776445"/>
<dbReference type="PANTHER" id="PTHR33602:SF1">
    <property type="entry name" value="REGULATORY PROTEIN RECX FAMILY PROTEIN"/>
    <property type="match status" value="1"/>
</dbReference>
<proteinExistence type="inferred from homology"/>
<evidence type="ECO:0000313" key="11">
    <source>
        <dbReference type="Proteomes" id="UP000664081"/>
    </source>
</evidence>
<name>A0A291JJK1_9STAP</name>
<dbReference type="Proteomes" id="UP000254412">
    <property type="component" value="Unassembled WGS sequence"/>
</dbReference>
<reference evidence="9 10" key="1">
    <citation type="submission" date="2018-06" db="EMBL/GenBank/DDBJ databases">
        <authorList>
            <consortium name="Pathogen Informatics"/>
            <person name="Doyle S."/>
        </authorList>
    </citation>
    <scope>NUCLEOTIDE SEQUENCE [LARGE SCALE GENOMIC DNA]</scope>
    <source>
        <strain evidence="9 10">NCTC13834</strain>
    </source>
</reference>
<evidence type="ECO:0000256" key="5">
    <source>
        <dbReference type="HAMAP-Rule" id="MF_01114"/>
    </source>
</evidence>
<dbReference type="Pfam" id="PF21981">
    <property type="entry name" value="RecX_HTH3"/>
    <property type="match status" value="2"/>
</dbReference>
<dbReference type="InterPro" id="IPR036388">
    <property type="entry name" value="WH-like_DNA-bd_sf"/>
</dbReference>
<comment type="function">
    <text evidence="5">Modulates RecA activity.</text>
</comment>
<dbReference type="KEGG" id="snl:BJD96_05000"/>